<dbReference type="PANTHER" id="PTHR48228">
    <property type="entry name" value="SUCCINYL-COA--D-CITRAMALATE COA-TRANSFERASE"/>
    <property type="match status" value="1"/>
</dbReference>
<dbReference type="PATRIC" id="fig|471514.4.peg.2453"/>
<sequence length="373" mass="40531">MLSHIRVIDFTRLLPGPYATLRLADLGAKVMKIEEPSGDPARYAGSDTAQPSAGPVFLANNRNKRSIVLDLKTQEGRDKARALASTADVVIESFRPGVADSLGIGYETLRQVRADIVYCSLTGYGQSGPLSQLGGHDLNYMARSGLLSQLTDSEGQPVIPSMQFADFIGGIAASEAILAALVTRDRTGRGAYLDISMTHALMGLLTNHALLHGKGQEDGLRVLTGQVVCYRLYRTKDGRSISVAALEPKFWKAFCTYFHREDWIPLQMSPAKDGNAVFEELQSLFASREFVEWVDICDALDGCIAPVFHVAEALSSDLANRHKAVFTLDSADWGPLVQVHTHAGGFAGEGPPQNPPPKLGDWQRTNRAEPSRP</sequence>
<protein>
    <recommendedName>
        <fullName evidence="4">Alpha-methylacyl-CoA racemase</fullName>
    </recommendedName>
</protein>
<reference evidence="2 3" key="1">
    <citation type="submission" date="2015-09" db="EMBL/GenBank/DDBJ databases">
        <title>Draft genome sequence of Alicyclobacillus ferrooxydans DSM 22381.</title>
        <authorList>
            <person name="Hemp J."/>
        </authorList>
    </citation>
    <scope>NUCLEOTIDE SEQUENCE [LARGE SCALE GENOMIC DNA]</scope>
    <source>
        <strain evidence="2 3">TC-34</strain>
    </source>
</reference>
<dbReference type="InterPro" id="IPR050509">
    <property type="entry name" value="CoA-transferase_III"/>
</dbReference>
<dbReference type="STRING" id="471514.AN477_05410"/>
<evidence type="ECO:0000313" key="2">
    <source>
        <dbReference type="EMBL" id="KPV44731.1"/>
    </source>
</evidence>
<dbReference type="EMBL" id="LJCO01000026">
    <property type="protein sequence ID" value="KPV44731.1"/>
    <property type="molecule type" value="Genomic_DNA"/>
</dbReference>
<dbReference type="PANTHER" id="PTHR48228:SF5">
    <property type="entry name" value="ALPHA-METHYLACYL-COA RACEMASE"/>
    <property type="match status" value="1"/>
</dbReference>
<dbReference type="InterPro" id="IPR044855">
    <property type="entry name" value="CoA-Trfase_III_dom3_sf"/>
</dbReference>
<feature type="region of interest" description="Disordered" evidence="1">
    <location>
        <begin position="342"/>
        <end position="373"/>
    </location>
</feature>
<name>A0A0P9EMU8_9BACL</name>
<dbReference type="Pfam" id="PF02515">
    <property type="entry name" value="CoA_transf_3"/>
    <property type="match status" value="1"/>
</dbReference>
<dbReference type="AlphaFoldDB" id="A0A0P9EMU8"/>
<evidence type="ECO:0008006" key="4">
    <source>
        <dbReference type="Google" id="ProtNLM"/>
    </source>
</evidence>
<dbReference type="OrthoDB" id="9797653at2"/>
<comment type="caution">
    <text evidence="2">The sequence shown here is derived from an EMBL/GenBank/DDBJ whole genome shotgun (WGS) entry which is preliminary data.</text>
</comment>
<feature type="compositionally biased region" description="Basic and acidic residues" evidence="1">
    <location>
        <begin position="364"/>
        <end position="373"/>
    </location>
</feature>
<dbReference type="Proteomes" id="UP000050482">
    <property type="component" value="Unassembled WGS sequence"/>
</dbReference>
<dbReference type="Gene3D" id="3.30.1540.10">
    <property type="entry name" value="formyl-coa transferase, domain 3"/>
    <property type="match status" value="1"/>
</dbReference>
<dbReference type="SUPFAM" id="SSF89796">
    <property type="entry name" value="CoA-transferase family III (CaiB/BaiF)"/>
    <property type="match status" value="1"/>
</dbReference>
<proteinExistence type="predicted"/>
<keyword evidence="3" id="KW-1185">Reference proteome</keyword>
<evidence type="ECO:0000256" key="1">
    <source>
        <dbReference type="SAM" id="MobiDB-lite"/>
    </source>
</evidence>
<organism evidence="2 3">
    <name type="scientific">Alicyclobacillus ferrooxydans</name>
    <dbReference type="NCBI Taxonomy" id="471514"/>
    <lineage>
        <taxon>Bacteria</taxon>
        <taxon>Bacillati</taxon>
        <taxon>Bacillota</taxon>
        <taxon>Bacilli</taxon>
        <taxon>Bacillales</taxon>
        <taxon>Alicyclobacillaceae</taxon>
        <taxon>Alicyclobacillus</taxon>
    </lineage>
</organism>
<dbReference type="InterPro" id="IPR023606">
    <property type="entry name" value="CoA-Trfase_III_dom_1_sf"/>
</dbReference>
<dbReference type="RefSeq" id="WP_054968158.1">
    <property type="nucleotide sequence ID" value="NZ_LJCO01000026.1"/>
</dbReference>
<evidence type="ECO:0000313" key="3">
    <source>
        <dbReference type="Proteomes" id="UP000050482"/>
    </source>
</evidence>
<dbReference type="InterPro" id="IPR003673">
    <property type="entry name" value="CoA-Trfase_fam_III"/>
</dbReference>
<gene>
    <name evidence="2" type="ORF">AN477_05410</name>
</gene>
<accession>A0A0P9EMU8</accession>
<dbReference type="GO" id="GO:0003824">
    <property type="term" value="F:catalytic activity"/>
    <property type="evidence" value="ECO:0007669"/>
    <property type="project" value="InterPro"/>
</dbReference>
<dbReference type="Gene3D" id="3.40.50.10540">
    <property type="entry name" value="Crotonobetainyl-coa:carnitine coa-transferase, domain 1"/>
    <property type="match status" value="1"/>
</dbReference>